<gene>
    <name evidence="2" type="ORF">RCL2_002840100</name>
</gene>
<reference evidence="2" key="1">
    <citation type="submission" date="2019-10" db="EMBL/GenBank/DDBJ databases">
        <title>Conservation and host-specific expression of non-tandemly repeated heterogenous ribosome RNA gene in arbuscular mycorrhizal fungi.</title>
        <authorList>
            <person name="Maeda T."/>
            <person name="Kobayashi Y."/>
            <person name="Nakagawa T."/>
            <person name="Ezawa T."/>
            <person name="Yamaguchi K."/>
            <person name="Bino T."/>
            <person name="Nishimoto Y."/>
            <person name="Shigenobu S."/>
            <person name="Kawaguchi M."/>
        </authorList>
    </citation>
    <scope>NUCLEOTIDE SEQUENCE</scope>
    <source>
        <strain evidence="2">HR1</strain>
    </source>
</reference>
<protein>
    <submittedName>
        <fullName evidence="2">Uncharacterized protein</fullName>
    </submittedName>
</protein>
<name>A0A8H3R2X2_9GLOM</name>
<dbReference type="EMBL" id="BLAL01000304">
    <property type="protein sequence ID" value="GET02021.1"/>
    <property type="molecule type" value="Genomic_DNA"/>
</dbReference>
<feature type="region of interest" description="Disordered" evidence="1">
    <location>
        <begin position="199"/>
        <end position="222"/>
    </location>
</feature>
<dbReference type="Proteomes" id="UP000615446">
    <property type="component" value="Unassembled WGS sequence"/>
</dbReference>
<dbReference type="AlphaFoldDB" id="A0A8H3R2X2"/>
<comment type="caution">
    <text evidence="2">The sequence shown here is derived from an EMBL/GenBank/DDBJ whole genome shotgun (WGS) entry which is preliminary data.</text>
</comment>
<evidence type="ECO:0000313" key="2">
    <source>
        <dbReference type="EMBL" id="GET02021.1"/>
    </source>
</evidence>
<feature type="compositionally biased region" description="Polar residues" evidence="1">
    <location>
        <begin position="199"/>
        <end position="212"/>
    </location>
</feature>
<sequence length="222" mass="25372">MQLLEVLKKFVRGRMKPIPLKSTLLPTFLGIILGQFIKRSGYYDHDICAAEKTKLASSEDKIKPSEDSTNNKGKKRKQDYLTDNFGNANLVLTERKQREKFQAVINNIPDDMTESFLFPNCIPSSFIIANGMKSFKIIKEASGARKLISYFATWDQVSKCISSSQLWNDVSFSWCHYSTPRFGFQKCHSARIDKAKNLQGSSQATPQMNTKLKFSDNPRFYN</sequence>
<evidence type="ECO:0000313" key="3">
    <source>
        <dbReference type="Proteomes" id="UP000615446"/>
    </source>
</evidence>
<proteinExistence type="predicted"/>
<evidence type="ECO:0000256" key="1">
    <source>
        <dbReference type="SAM" id="MobiDB-lite"/>
    </source>
</evidence>
<accession>A0A8H3R2X2</accession>
<feature type="region of interest" description="Disordered" evidence="1">
    <location>
        <begin position="59"/>
        <end position="79"/>
    </location>
</feature>
<organism evidence="2 3">
    <name type="scientific">Rhizophagus clarus</name>
    <dbReference type="NCBI Taxonomy" id="94130"/>
    <lineage>
        <taxon>Eukaryota</taxon>
        <taxon>Fungi</taxon>
        <taxon>Fungi incertae sedis</taxon>
        <taxon>Mucoromycota</taxon>
        <taxon>Glomeromycotina</taxon>
        <taxon>Glomeromycetes</taxon>
        <taxon>Glomerales</taxon>
        <taxon>Glomeraceae</taxon>
        <taxon>Rhizophagus</taxon>
    </lineage>
</organism>